<dbReference type="GO" id="GO:0046982">
    <property type="term" value="F:protein heterodimerization activity"/>
    <property type="evidence" value="ECO:0007669"/>
    <property type="project" value="InterPro"/>
</dbReference>
<comment type="caution">
    <text evidence="11">The sequence shown here is derived from an EMBL/GenBank/DDBJ whole genome shotgun (WGS) entry which is preliminary data.</text>
</comment>
<dbReference type="GO" id="GO:0000786">
    <property type="term" value="C:nucleosome"/>
    <property type="evidence" value="ECO:0007669"/>
    <property type="project" value="UniProtKB-KW"/>
</dbReference>
<keyword evidence="7 10" id="KW-0238">DNA-binding</keyword>
<evidence type="ECO:0000256" key="1">
    <source>
        <dbReference type="ARBA" id="ARBA00002001"/>
    </source>
</evidence>
<sequence>MSGVTKRGKCGVRKRGFVRHRKALRDSILGITKPAIRRLCRRGGVRRISGLIYEQMRGVLRVFMENVLRDAVTCTEHGRRKTVSALDVVYALKGQGRQLYGFGSETA</sequence>
<proteinExistence type="inferred from homology"/>
<dbReference type="EMBL" id="JAFCMP010000490">
    <property type="protein sequence ID" value="KAG5179163.1"/>
    <property type="molecule type" value="Genomic_DNA"/>
</dbReference>
<dbReference type="GO" id="GO:0003677">
    <property type="term" value="F:DNA binding"/>
    <property type="evidence" value="ECO:0007669"/>
    <property type="project" value="UniProtKB-KW"/>
</dbReference>
<evidence type="ECO:0000256" key="10">
    <source>
        <dbReference type="RuleBase" id="RU000528"/>
    </source>
</evidence>
<evidence type="ECO:0000313" key="12">
    <source>
        <dbReference type="Proteomes" id="UP000664859"/>
    </source>
</evidence>
<dbReference type="PRINTS" id="PR00623">
    <property type="entry name" value="HISTONEH4"/>
</dbReference>
<evidence type="ECO:0000256" key="9">
    <source>
        <dbReference type="ARBA" id="ARBA00023269"/>
    </source>
</evidence>
<evidence type="ECO:0000256" key="5">
    <source>
        <dbReference type="ARBA" id="ARBA00011538"/>
    </source>
</evidence>
<protein>
    <recommendedName>
        <fullName evidence="10">Histone H4</fullName>
    </recommendedName>
</protein>
<evidence type="ECO:0000256" key="8">
    <source>
        <dbReference type="ARBA" id="ARBA00023242"/>
    </source>
</evidence>
<reference evidence="11" key="1">
    <citation type="submission" date="2021-02" db="EMBL/GenBank/DDBJ databases">
        <title>First Annotated Genome of the Yellow-green Alga Tribonema minus.</title>
        <authorList>
            <person name="Mahan K.M."/>
        </authorList>
    </citation>
    <scope>NUCLEOTIDE SEQUENCE</scope>
    <source>
        <strain evidence="11">UTEX B ZZ1240</strain>
    </source>
</reference>
<dbReference type="SMART" id="SM00417">
    <property type="entry name" value="H4"/>
    <property type="match status" value="1"/>
</dbReference>
<dbReference type="Gene3D" id="1.10.20.10">
    <property type="entry name" value="Histone, subunit A"/>
    <property type="match status" value="1"/>
</dbReference>
<comment type="subcellular location">
    <subcellularLocation>
        <location evidence="3">Chromosome</location>
    </subcellularLocation>
    <subcellularLocation>
        <location evidence="2">Nucleus</location>
    </subcellularLocation>
</comment>
<dbReference type="InterPro" id="IPR001951">
    <property type="entry name" value="Histone_H4"/>
</dbReference>
<evidence type="ECO:0000256" key="2">
    <source>
        <dbReference type="ARBA" id="ARBA00004123"/>
    </source>
</evidence>
<evidence type="ECO:0000256" key="4">
    <source>
        <dbReference type="ARBA" id="ARBA00006564"/>
    </source>
</evidence>
<keyword evidence="8 10" id="KW-0539">Nucleus</keyword>
<dbReference type="AlphaFoldDB" id="A0A835YYZ1"/>
<dbReference type="CDD" id="cd22912">
    <property type="entry name" value="HFD_H4"/>
    <property type="match status" value="1"/>
</dbReference>
<dbReference type="SUPFAM" id="SSF47113">
    <property type="entry name" value="Histone-fold"/>
    <property type="match status" value="1"/>
</dbReference>
<dbReference type="FunFam" id="1.10.20.10:FF:000012">
    <property type="entry name" value="Histone H4"/>
    <property type="match status" value="1"/>
</dbReference>
<keyword evidence="6 10" id="KW-0158">Chromosome</keyword>
<keyword evidence="9 10" id="KW-0544">Nucleosome core</keyword>
<evidence type="ECO:0000313" key="11">
    <source>
        <dbReference type="EMBL" id="KAG5179163.1"/>
    </source>
</evidence>
<evidence type="ECO:0000256" key="3">
    <source>
        <dbReference type="ARBA" id="ARBA00004286"/>
    </source>
</evidence>
<comment type="similarity">
    <text evidence="4 10">Belongs to the histone H4 family.</text>
</comment>
<dbReference type="GO" id="GO:0030527">
    <property type="term" value="F:structural constituent of chromatin"/>
    <property type="evidence" value="ECO:0007669"/>
    <property type="project" value="InterPro"/>
</dbReference>
<evidence type="ECO:0000256" key="7">
    <source>
        <dbReference type="ARBA" id="ARBA00023125"/>
    </source>
</evidence>
<dbReference type="Proteomes" id="UP000664859">
    <property type="component" value="Unassembled WGS sequence"/>
</dbReference>
<dbReference type="InterPro" id="IPR009072">
    <property type="entry name" value="Histone-fold"/>
</dbReference>
<dbReference type="GO" id="GO:0005634">
    <property type="term" value="C:nucleus"/>
    <property type="evidence" value="ECO:0007669"/>
    <property type="project" value="UniProtKB-SubCell"/>
</dbReference>
<dbReference type="OrthoDB" id="2532770at2759"/>
<dbReference type="PANTHER" id="PTHR10484">
    <property type="entry name" value="HISTONE H4"/>
    <property type="match status" value="1"/>
</dbReference>
<gene>
    <name evidence="11" type="ORF">JKP88DRAFT_167855</name>
</gene>
<keyword evidence="12" id="KW-1185">Reference proteome</keyword>
<comment type="subunit">
    <text evidence="5 10">The nucleosome is a histone octamer containing two molecules each of H2A, H2B, H3 and H4 assembled in one H3-H4 heterotetramer and two H2A-H2B heterodimers. The octamer wraps approximately 147 bp of DNA.</text>
</comment>
<organism evidence="11 12">
    <name type="scientific">Tribonema minus</name>
    <dbReference type="NCBI Taxonomy" id="303371"/>
    <lineage>
        <taxon>Eukaryota</taxon>
        <taxon>Sar</taxon>
        <taxon>Stramenopiles</taxon>
        <taxon>Ochrophyta</taxon>
        <taxon>PX clade</taxon>
        <taxon>Xanthophyceae</taxon>
        <taxon>Tribonematales</taxon>
        <taxon>Tribonemataceae</taxon>
        <taxon>Tribonema</taxon>
    </lineage>
</organism>
<accession>A0A835YYZ1</accession>
<name>A0A835YYZ1_9STRA</name>
<comment type="function">
    <text evidence="1 10">Core component of nucleosome. Nucleosomes wrap and compact DNA into chromatin, limiting DNA accessibility to the cellular machineries which require DNA as a template. Histones thereby play a central role in transcription regulation, DNA repair, DNA replication and chromosomal stability. DNA accessibility is regulated via a complex set of post-translational modifications of histones, also called histone code, and nucleosome remodeling.</text>
</comment>
<evidence type="ECO:0000256" key="6">
    <source>
        <dbReference type="ARBA" id="ARBA00022454"/>
    </source>
</evidence>